<dbReference type="Proteomes" id="UP000184212">
    <property type="component" value="Unassembled WGS sequence"/>
</dbReference>
<dbReference type="EMBL" id="FQWQ01000006">
    <property type="protein sequence ID" value="SHH96564.1"/>
    <property type="molecule type" value="Genomic_DNA"/>
</dbReference>
<dbReference type="AlphaFoldDB" id="A0A1M5XAM9"/>
<proteinExistence type="predicted"/>
<organism evidence="1 2">
    <name type="scientific">Chryseolinea serpens</name>
    <dbReference type="NCBI Taxonomy" id="947013"/>
    <lineage>
        <taxon>Bacteria</taxon>
        <taxon>Pseudomonadati</taxon>
        <taxon>Bacteroidota</taxon>
        <taxon>Cytophagia</taxon>
        <taxon>Cytophagales</taxon>
        <taxon>Fulvivirgaceae</taxon>
        <taxon>Chryseolinea</taxon>
    </lineage>
</organism>
<evidence type="ECO:0000313" key="2">
    <source>
        <dbReference type="Proteomes" id="UP000184212"/>
    </source>
</evidence>
<protein>
    <submittedName>
        <fullName evidence="1">Bacteriocin-protection, YdeI or OmpD-Associated</fullName>
    </submittedName>
</protein>
<dbReference type="InterPro" id="IPR015018">
    <property type="entry name" value="DUF1905"/>
</dbReference>
<accession>A0A1M5XAM9</accession>
<dbReference type="Pfam" id="PF08922">
    <property type="entry name" value="DUF1905"/>
    <property type="match status" value="1"/>
</dbReference>
<reference evidence="1 2" key="1">
    <citation type="submission" date="2016-11" db="EMBL/GenBank/DDBJ databases">
        <authorList>
            <person name="Jaros S."/>
            <person name="Januszkiewicz K."/>
            <person name="Wedrychowicz H."/>
        </authorList>
    </citation>
    <scope>NUCLEOTIDE SEQUENCE [LARGE SCALE GENOMIC DNA]</scope>
    <source>
        <strain evidence="1 2">DSM 24574</strain>
    </source>
</reference>
<keyword evidence="2" id="KW-1185">Reference proteome</keyword>
<gene>
    <name evidence="1" type="ORF">SAMN04488109_6288</name>
</gene>
<dbReference type="SUPFAM" id="SSF141694">
    <property type="entry name" value="AF2212/PG0164-like"/>
    <property type="match status" value="1"/>
</dbReference>
<evidence type="ECO:0000313" key="1">
    <source>
        <dbReference type="EMBL" id="SHH96564.1"/>
    </source>
</evidence>
<sequence length="170" mass="19261">MAVKYSTVIQKFDKKGEKTGWSYIEITGAQAAKLKPGQKVSFRVKGTLDDYAFEKVALLPMGDGNFIMPLNLTMRKAIGKGHGDKLKVMLEVDERKLQLSRDLMECLAEDPEAMKFFKSLPMSHQQYFSKWIEGAKTAATKARRIVTAITAFGKKQGYSEMMRTYKDNVF</sequence>
<dbReference type="InterPro" id="IPR037079">
    <property type="entry name" value="AF2212/PG0164-like_sf"/>
</dbReference>
<name>A0A1M5XAM9_9BACT</name>
<dbReference type="RefSeq" id="WP_073142544.1">
    <property type="nucleotide sequence ID" value="NZ_FQWQ01000006.1"/>
</dbReference>
<dbReference type="OrthoDB" id="9800461at2"/>
<dbReference type="Gene3D" id="2.40.30.100">
    <property type="entry name" value="AF2212/PG0164-like"/>
    <property type="match status" value="1"/>
</dbReference>
<dbReference type="Pfam" id="PF13376">
    <property type="entry name" value="OmdA"/>
    <property type="match status" value="1"/>
</dbReference>
<dbReference type="STRING" id="947013.SAMN04488109_6288"/>